<dbReference type="EMBL" id="AZBU02000005">
    <property type="protein sequence ID" value="TKR77725.1"/>
    <property type="molecule type" value="Genomic_DNA"/>
</dbReference>
<keyword evidence="4" id="KW-0347">Helicase</keyword>
<reference evidence="9 10" key="2">
    <citation type="journal article" date="2019" name="G3 (Bethesda)">
        <title>Hybrid Assembly of the Genome of the Entomopathogenic Nematode Steinernema carpocapsae Identifies the X-Chromosome.</title>
        <authorList>
            <person name="Serra L."/>
            <person name="Macchietto M."/>
            <person name="Macias-Munoz A."/>
            <person name="McGill C.J."/>
            <person name="Rodriguez I.M."/>
            <person name="Rodriguez B."/>
            <person name="Murad R."/>
            <person name="Mortazavi A."/>
        </authorList>
    </citation>
    <scope>NUCLEOTIDE SEQUENCE [LARGE SCALE GENOMIC DNA]</scope>
    <source>
        <strain evidence="9 10">ALL</strain>
    </source>
</reference>
<dbReference type="PANTHER" id="PTHR18934">
    <property type="entry name" value="ATP-DEPENDENT RNA HELICASE"/>
    <property type="match status" value="1"/>
</dbReference>
<dbReference type="OrthoDB" id="10253254at2759"/>
<dbReference type="GO" id="GO:0003724">
    <property type="term" value="F:RNA helicase activity"/>
    <property type="evidence" value="ECO:0007669"/>
    <property type="project" value="UniProtKB-EC"/>
</dbReference>
<proteinExistence type="predicted"/>
<dbReference type="InterPro" id="IPR014001">
    <property type="entry name" value="Helicase_ATP-bd"/>
</dbReference>
<dbReference type="GO" id="GO:0005524">
    <property type="term" value="F:ATP binding"/>
    <property type="evidence" value="ECO:0007669"/>
    <property type="project" value="UniProtKB-KW"/>
</dbReference>
<keyword evidence="5" id="KW-0067">ATP-binding</keyword>
<evidence type="ECO:0000256" key="3">
    <source>
        <dbReference type="ARBA" id="ARBA00022801"/>
    </source>
</evidence>
<dbReference type="SMART" id="SM00487">
    <property type="entry name" value="DEXDc"/>
    <property type="match status" value="1"/>
</dbReference>
<sequence>MNRFNAPGTARPFFRKPDDEVVSYGSLVLEERSEATATSSEPSTSIVYNNPYASLSIQQQRGRLPIFKNRNHILYLLEKFQILVLIGETGCGKSTQVPQYLMEAGWASDGRLIGITQPRRVAVVTLANRVAEEKMCLLGAEVGYCVRFDDVSSEETKIKYVTDGILLREMMADPLLTKYSILMIDEAHERSINTDMVLGLLRKVVAIRKDLRIIISSATLDAELFRDFFELNTSSDREKDTATIISVEGRMHPVAVYYTKNSVPNYVNATVDTIIELHKSEPSGDILAFLPGQDDVDFVCDRLHENLKSLREAKYKLWIVPMYGALPAKEQLKAFDSAIHDTRKVVVATNIAEASVTIPGIAYVIDCGFVKMRALNRENRIECLMTVPISQASAEQRAGRAGRIRPGKCYRLYPQSEFEKMIFGTVPEIQRTALAPMILQLKALGIQNVLRFHYLSRPSVEAMIQGLELLIALDGVSEETGFLTNPLGTAMVDLPLSPMHAKTLVTSGEFGCSHEIATIIAMMQIQDVFQMPARNRHQAELVKRKFAVEEGDHLTLLNVYSNFAKNNYSQKWCSRNFLNYRGLNRAKNVREQLIRHMKRLKVQLSSCQGLIGESAKIRRCIVNGFFSQAAYYDHTGKYHTIKENYPFNMYKGSVIMYRKDFPKWVVYTEVMQDSIRDISVIEPEWLYELAPQFYEYGTEGEIARKRKKIDNFDEKDKININ</sequence>
<feature type="domain" description="Helicase ATP-binding" evidence="7">
    <location>
        <begin position="74"/>
        <end position="238"/>
    </location>
</feature>
<evidence type="ECO:0000313" key="9">
    <source>
        <dbReference type="EMBL" id="TKR77725.1"/>
    </source>
</evidence>
<dbReference type="InterPro" id="IPR027417">
    <property type="entry name" value="P-loop_NTPase"/>
</dbReference>
<dbReference type="Proteomes" id="UP000298663">
    <property type="component" value="Unassembled WGS sequence"/>
</dbReference>
<name>A0A4V6A246_STECR</name>
<dbReference type="GO" id="GO:0003723">
    <property type="term" value="F:RNA binding"/>
    <property type="evidence" value="ECO:0007669"/>
    <property type="project" value="TreeGrafter"/>
</dbReference>
<keyword evidence="10" id="KW-1185">Reference proteome</keyword>
<dbReference type="STRING" id="34508.A0A4V6A246"/>
<gene>
    <name evidence="9" type="ORF">L596_018643</name>
</gene>
<dbReference type="InterPro" id="IPR011709">
    <property type="entry name" value="DEAD-box_helicase_OB_fold"/>
</dbReference>
<dbReference type="GO" id="GO:0016787">
    <property type="term" value="F:hydrolase activity"/>
    <property type="evidence" value="ECO:0007669"/>
    <property type="project" value="UniProtKB-KW"/>
</dbReference>
<dbReference type="Pfam" id="PF00271">
    <property type="entry name" value="Helicase_C"/>
    <property type="match status" value="1"/>
</dbReference>
<evidence type="ECO:0000259" key="8">
    <source>
        <dbReference type="PROSITE" id="PS51194"/>
    </source>
</evidence>
<feature type="domain" description="Helicase C-terminal" evidence="8">
    <location>
        <begin position="270"/>
        <end position="445"/>
    </location>
</feature>
<evidence type="ECO:0000313" key="10">
    <source>
        <dbReference type="Proteomes" id="UP000298663"/>
    </source>
</evidence>
<evidence type="ECO:0000256" key="6">
    <source>
        <dbReference type="ARBA" id="ARBA00047984"/>
    </source>
</evidence>
<dbReference type="FunFam" id="3.40.50.300:FF:000767">
    <property type="entry name" value="Putative ATP-dependent RNA helicase DHX35"/>
    <property type="match status" value="1"/>
</dbReference>
<dbReference type="InterPro" id="IPR002464">
    <property type="entry name" value="DNA/RNA_helicase_DEAH_CS"/>
</dbReference>
<dbReference type="CDD" id="cd18791">
    <property type="entry name" value="SF2_C_RHA"/>
    <property type="match status" value="1"/>
</dbReference>
<keyword evidence="3" id="KW-0378">Hydrolase</keyword>
<dbReference type="FunFam" id="3.40.50.300:FF:001326">
    <property type="entry name" value="Putative ATP-dependent RNA helicase DHX35"/>
    <property type="match status" value="1"/>
</dbReference>
<dbReference type="Pfam" id="PF21010">
    <property type="entry name" value="HA2_C"/>
    <property type="match status" value="1"/>
</dbReference>
<dbReference type="SMART" id="SM00490">
    <property type="entry name" value="HELICc"/>
    <property type="match status" value="1"/>
</dbReference>
<reference evidence="9 10" key="1">
    <citation type="journal article" date="2015" name="Genome Biol.">
        <title>Comparative genomics of Steinernema reveals deeply conserved gene regulatory networks.</title>
        <authorList>
            <person name="Dillman A.R."/>
            <person name="Macchietto M."/>
            <person name="Porter C.F."/>
            <person name="Rogers A."/>
            <person name="Williams B."/>
            <person name="Antoshechkin I."/>
            <person name="Lee M.M."/>
            <person name="Goodwin Z."/>
            <person name="Lu X."/>
            <person name="Lewis E.E."/>
            <person name="Goodrich-Blair H."/>
            <person name="Stock S.P."/>
            <person name="Adams B.J."/>
            <person name="Sternberg P.W."/>
            <person name="Mortazavi A."/>
        </authorList>
    </citation>
    <scope>NUCLEOTIDE SEQUENCE [LARGE SCALE GENOMIC DNA]</scope>
    <source>
        <strain evidence="9 10">ALL</strain>
    </source>
</reference>
<dbReference type="PANTHER" id="PTHR18934:SF136">
    <property type="entry name" value="ATP-DEPENDENT RNA HELICASE DHX35-RELATED"/>
    <property type="match status" value="1"/>
</dbReference>
<dbReference type="EC" id="3.6.4.13" evidence="1"/>
<dbReference type="PROSITE" id="PS51192">
    <property type="entry name" value="HELICASE_ATP_BIND_1"/>
    <property type="match status" value="1"/>
</dbReference>
<dbReference type="PROSITE" id="PS00690">
    <property type="entry name" value="DEAH_ATP_HELICASE"/>
    <property type="match status" value="1"/>
</dbReference>
<dbReference type="InterPro" id="IPR007502">
    <property type="entry name" value="Helicase-assoc_dom"/>
</dbReference>
<organism evidence="9 10">
    <name type="scientific">Steinernema carpocapsae</name>
    <name type="common">Entomopathogenic nematode</name>
    <dbReference type="NCBI Taxonomy" id="34508"/>
    <lineage>
        <taxon>Eukaryota</taxon>
        <taxon>Metazoa</taxon>
        <taxon>Ecdysozoa</taxon>
        <taxon>Nematoda</taxon>
        <taxon>Chromadorea</taxon>
        <taxon>Rhabditida</taxon>
        <taxon>Tylenchina</taxon>
        <taxon>Panagrolaimomorpha</taxon>
        <taxon>Strongyloidoidea</taxon>
        <taxon>Steinernematidae</taxon>
        <taxon>Steinernema</taxon>
    </lineage>
</organism>
<dbReference type="SUPFAM" id="SSF52540">
    <property type="entry name" value="P-loop containing nucleoside triphosphate hydrolases"/>
    <property type="match status" value="1"/>
</dbReference>
<dbReference type="PROSITE" id="PS51194">
    <property type="entry name" value="HELICASE_CTER"/>
    <property type="match status" value="1"/>
</dbReference>
<dbReference type="Gene3D" id="3.40.50.300">
    <property type="entry name" value="P-loop containing nucleotide triphosphate hydrolases"/>
    <property type="match status" value="2"/>
</dbReference>
<evidence type="ECO:0000259" key="7">
    <source>
        <dbReference type="PROSITE" id="PS51192"/>
    </source>
</evidence>
<dbReference type="Gene3D" id="1.20.120.1080">
    <property type="match status" value="1"/>
</dbReference>
<dbReference type="CDD" id="cd17980">
    <property type="entry name" value="DEXHc_DHX35"/>
    <property type="match status" value="1"/>
</dbReference>
<evidence type="ECO:0000256" key="2">
    <source>
        <dbReference type="ARBA" id="ARBA00022741"/>
    </source>
</evidence>
<dbReference type="AlphaFoldDB" id="A0A4V6A246"/>
<keyword evidence="2" id="KW-0547">Nucleotide-binding</keyword>
<dbReference type="SMART" id="SM00847">
    <property type="entry name" value="HA2"/>
    <property type="match status" value="1"/>
</dbReference>
<dbReference type="FunFam" id="1.10.10.2130:FF:000001">
    <property type="entry name" value="Pre-mRNA-splicing factor ATP-dependent RNA helicase"/>
    <property type="match status" value="1"/>
</dbReference>
<comment type="caution">
    <text evidence="9">The sequence shown here is derived from an EMBL/GenBank/DDBJ whole genome shotgun (WGS) entry which is preliminary data.</text>
</comment>
<evidence type="ECO:0000256" key="1">
    <source>
        <dbReference type="ARBA" id="ARBA00012552"/>
    </source>
</evidence>
<evidence type="ECO:0000256" key="4">
    <source>
        <dbReference type="ARBA" id="ARBA00022806"/>
    </source>
</evidence>
<comment type="catalytic activity">
    <reaction evidence="6">
        <text>ATP + H2O = ADP + phosphate + H(+)</text>
        <dbReference type="Rhea" id="RHEA:13065"/>
        <dbReference type="ChEBI" id="CHEBI:15377"/>
        <dbReference type="ChEBI" id="CHEBI:15378"/>
        <dbReference type="ChEBI" id="CHEBI:30616"/>
        <dbReference type="ChEBI" id="CHEBI:43474"/>
        <dbReference type="ChEBI" id="CHEBI:456216"/>
        <dbReference type="EC" id="3.6.4.13"/>
    </reaction>
</comment>
<dbReference type="GO" id="GO:0071013">
    <property type="term" value="C:catalytic step 2 spliceosome"/>
    <property type="evidence" value="ECO:0007669"/>
    <property type="project" value="TreeGrafter"/>
</dbReference>
<dbReference type="InterPro" id="IPR001650">
    <property type="entry name" value="Helicase_C-like"/>
</dbReference>
<dbReference type="Pfam" id="PF07717">
    <property type="entry name" value="OB_NTP_bind"/>
    <property type="match status" value="1"/>
</dbReference>
<evidence type="ECO:0000256" key="5">
    <source>
        <dbReference type="ARBA" id="ARBA00022840"/>
    </source>
</evidence>
<protein>
    <recommendedName>
        <fullName evidence="1">RNA helicase</fullName>
        <ecNumber evidence="1">3.6.4.13</ecNumber>
    </recommendedName>
</protein>
<accession>A0A4V6A246</accession>